<proteinExistence type="predicted"/>
<dbReference type="InterPro" id="IPR042104">
    <property type="entry name" value="PKS_dehydratase_sf"/>
</dbReference>
<feature type="non-terminal residue" evidence="2">
    <location>
        <position position="1"/>
    </location>
</feature>
<organism evidence="2 3">
    <name type="scientific">Elysia marginata</name>
    <dbReference type="NCBI Taxonomy" id="1093978"/>
    <lineage>
        <taxon>Eukaryota</taxon>
        <taxon>Metazoa</taxon>
        <taxon>Spiralia</taxon>
        <taxon>Lophotrochozoa</taxon>
        <taxon>Mollusca</taxon>
        <taxon>Gastropoda</taxon>
        <taxon>Heterobranchia</taxon>
        <taxon>Euthyneura</taxon>
        <taxon>Panpulmonata</taxon>
        <taxon>Sacoglossa</taxon>
        <taxon>Placobranchoidea</taxon>
        <taxon>Plakobranchidae</taxon>
        <taxon>Elysia</taxon>
    </lineage>
</organism>
<dbReference type="InterPro" id="IPR049552">
    <property type="entry name" value="PKS_DH_N"/>
</dbReference>
<dbReference type="Pfam" id="PF21089">
    <property type="entry name" value="PKS_DH_N"/>
    <property type="match status" value="1"/>
</dbReference>
<dbReference type="Proteomes" id="UP000762676">
    <property type="component" value="Unassembled WGS sequence"/>
</dbReference>
<feature type="domain" description="Polyketide synthase dehydratase" evidence="1">
    <location>
        <begin position="2"/>
        <end position="54"/>
    </location>
</feature>
<protein>
    <submittedName>
        <fullName evidence="2">Fatty acid synthase</fullName>
    </submittedName>
</protein>
<comment type="caution">
    <text evidence="2">The sequence shown here is derived from an EMBL/GenBank/DDBJ whole genome shotgun (WGS) entry which is preliminary data.</text>
</comment>
<evidence type="ECO:0000259" key="1">
    <source>
        <dbReference type="Pfam" id="PF21089"/>
    </source>
</evidence>
<name>A0AAV4HDR8_9GAST</name>
<dbReference type="Gene3D" id="3.10.129.110">
    <property type="entry name" value="Polyketide synthase dehydratase"/>
    <property type="match status" value="1"/>
</dbReference>
<sequence length="57" mass="6381">LDHQVDGRELFPACGCLVLAWRTLASLKGRDFEQMPARLSSVEIHQAMFLPKSGQLL</sequence>
<gene>
    <name evidence="2" type="ORF">ElyMa_000937300</name>
</gene>
<accession>A0AAV4HDR8</accession>
<evidence type="ECO:0000313" key="3">
    <source>
        <dbReference type="Proteomes" id="UP000762676"/>
    </source>
</evidence>
<dbReference type="AlphaFoldDB" id="A0AAV4HDR8"/>
<keyword evidence="3" id="KW-1185">Reference proteome</keyword>
<dbReference type="EMBL" id="BMAT01001906">
    <property type="protein sequence ID" value="GFR95178.1"/>
    <property type="molecule type" value="Genomic_DNA"/>
</dbReference>
<reference evidence="2 3" key="1">
    <citation type="journal article" date="2021" name="Elife">
        <title>Chloroplast acquisition without the gene transfer in kleptoplastic sea slugs, Plakobranchus ocellatus.</title>
        <authorList>
            <person name="Maeda T."/>
            <person name="Takahashi S."/>
            <person name="Yoshida T."/>
            <person name="Shimamura S."/>
            <person name="Takaki Y."/>
            <person name="Nagai Y."/>
            <person name="Toyoda A."/>
            <person name="Suzuki Y."/>
            <person name="Arimoto A."/>
            <person name="Ishii H."/>
            <person name="Satoh N."/>
            <person name="Nishiyama T."/>
            <person name="Hasebe M."/>
            <person name="Maruyama T."/>
            <person name="Minagawa J."/>
            <person name="Obokata J."/>
            <person name="Shigenobu S."/>
        </authorList>
    </citation>
    <scope>NUCLEOTIDE SEQUENCE [LARGE SCALE GENOMIC DNA]</scope>
</reference>
<evidence type="ECO:0000313" key="2">
    <source>
        <dbReference type="EMBL" id="GFR95178.1"/>
    </source>
</evidence>